<evidence type="ECO:0000313" key="8">
    <source>
        <dbReference type="Proteomes" id="UP001202867"/>
    </source>
</evidence>
<evidence type="ECO:0000256" key="2">
    <source>
        <dbReference type="ARBA" id="ARBA00022475"/>
    </source>
</evidence>
<name>A0ABT0DKA9_9HYPH</name>
<evidence type="ECO:0000256" key="5">
    <source>
        <dbReference type="ARBA" id="ARBA00023136"/>
    </source>
</evidence>
<comment type="caution">
    <text evidence="7">The sequence shown here is derived from an EMBL/GenBank/DDBJ whole genome shotgun (WGS) entry which is preliminary data.</text>
</comment>
<reference evidence="8" key="2">
    <citation type="submission" date="2023-07" db="EMBL/GenBank/DDBJ databases">
        <title>Ancylobacter moscoviensis sp. nov., facultatively methylotrophic bacteria from activated sludge and the reclassification of Starkeya novella (Starkey 1934) Kelly et al. 2000 as Ancylobacter novellus comb. nov., Starkeya koreensis Im et al. 2006 as Ancylobacter koreensis comb.nov., Angulomicrobium tetraedrale Vasil'eva et al. 1986 as Ancylobacter tetraedralis comb. nov., Angulomicrobium amanitiforme Fritz et al. 2004 as Ancylobacter amanitiformis comb. nov. and Methylorhabdus multivorans Doronina et al. 1996 as Ancylobacter multivorans comb. nov. and emended description of the genus Ancylobacter.</title>
        <authorList>
            <person name="Doronina N."/>
            <person name="Chemodurova A."/>
            <person name="Grouzdev D."/>
            <person name="Koziaeva V."/>
            <person name="Shi W."/>
            <person name="Wu L."/>
            <person name="Kaparullina E."/>
        </authorList>
    </citation>
    <scope>NUCLEOTIDE SEQUENCE [LARGE SCALE GENOMIC DNA]</scope>
    <source>
        <strain evidence="8">Jip08</strain>
    </source>
</reference>
<proteinExistence type="predicted"/>
<dbReference type="EMBL" id="JALKCG010000001">
    <property type="protein sequence ID" value="MCK0207604.1"/>
    <property type="molecule type" value="Genomic_DNA"/>
</dbReference>
<keyword evidence="3 6" id="KW-0812">Transmembrane</keyword>
<accession>A0ABT0DKA9</accession>
<evidence type="ECO:0000256" key="6">
    <source>
        <dbReference type="SAM" id="Phobius"/>
    </source>
</evidence>
<keyword evidence="4 6" id="KW-1133">Transmembrane helix</keyword>
<dbReference type="InterPro" id="IPR005538">
    <property type="entry name" value="LrgA/CidA"/>
</dbReference>
<sequence>MLQSLTVIIACLVIGEAARFVTGVPLPGPVIGMVLLLALLVFRRGPAPEMQQTGQGLLRNLALFYVPASVGLINELPRLMAQAGPIAAALLGSTVLGMAATALAMRLLSRDEP</sequence>
<evidence type="ECO:0000256" key="1">
    <source>
        <dbReference type="ARBA" id="ARBA00004651"/>
    </source>
</evidence>
<keyword evidence="8" id="KW-1185">Reference proteome</keyword>
<organism evidence="7 8">
    <name type="scientific">Ancylobacter koreensis</name>
    <dbReference type="NCBI Taxonomy" id="266121"/>
    <lineage>
        <taxon>Bacteria</taxon>
        <taxon>Pseudomonadati</taxon>
        <taxon>Pseudomonadota</taxon>
        <taxon>Alphaproteobacteria</taxon>
        <taxon>Hyphomicrobiales</taxon>
        <taxon>Xanthobacteraceae</taxon>
        <taxon>Ancylobacter</taxon>
    </lineage>
</organism>
<evidence type="ECO:0000256" key="3">
    <source>
        <dbReference type="ARBA" id="ARBA00022692"/>
    </source>
</evidence>
<evidence type="ECO:0000313" key="7">
    <source>
        <dbReference type="EMBL" id="MCK0207604.1"/>
    </source>
</evidence>
<feature type="transmembrane region" description="Helical" evidence="6">
    <location>
        <begin position="27"/>
        <end position="45"/>
    </location>
</feature>
<dbReference type="Proteomes" id="UP001202867">
    <property type="component" value="Unassembled WGS sequence"/>
</dbReference>
<keyword evidence="5 6" id="KW-0472">Membrane</keyword>
<comment type="subcellular location">
    <subcellularLocation>
        <location evidence="1">Cell membrane</location>
        <topology evidence="1">Multi-pass membrane protein</topology>
    </subcellularLocation>
</comment>
<dbReference type="PANTHER" id="PTHR33931:SF2">
    <property type="entry name" value="HOLIN-LIKE PROTEIN CIDA"/>
    <property type="match status" value="1"/>
</dbReference>
<feature type="transmembrane region" description="Helical" evidence="6">
    <location>
        <begin position="86"/>
        <end position="108"/>
    </location>
</feature>
<dbReference type="PANTHER" id="PTHR33931">
    <property type="entry name" value="HOLIN-LIKE PROTEIN CIDA-RELATED"/>
    <property type="match status" value="1"/>
</dbReference>
<evidence type="ECO:0000256" key="4">
    <source>
        <dbReference type="ARBA" id="ARBA00022989"/>
    </source>
</evidence>
<protein>
    <submittedName>
        <fullName evidence="7">CidA/LrgA family protein</fullName>
    </submittedName>
</protein>
<gene>
    <name evidence="7" type="ORF">MWN33_06110</name>
</gene>
<reference evidence="7 8" key="1">
    <citation type="submission" date="2022-04" db="EMBL/GenBank/DDBJ databases">
        <authorList>
            <person name="Grouzdev D.S."/>
            <person name="Pantiukh K.S."/>
            <person name="Krutkina M.S."/>
        </authorList>
    </citation>
    <scope>NUCLEOTIDE SEQUENCE [LARGE SCALE GENOMIC DNA]</scope>
    <source>
        <strain evidence="7 8">Jip08</strain>
    </source>
</reference>
<keyword evidence="2" id="KW-1003">Cell membrane</keyword>
<dbReference type="Pfam" id="PF03788">
    <property type="entry name" value="LrgA"/>
    <property type="match status" value="1"/>
</dbReference>
<dbReference type="RefSeq" id="WP_247199535.1">
    <property type="nucleotide sequence ID" value="NZ_JALKCG010000001.1"/>
</dbReference>